<dbReference type="SUPFAM" id="SSF55961">
    <property type="entry name" value="Bet v1-like"/>
    <property type="match status" value="1"/>
</dbReference>
<dbReference type="PANTHER" id="PTHR33789">
    <property type="entry name" value="LACHRYMATORY-FACTOR SYNTHASE"/>
    <property type="match status" value="1"/>
</dbReference>
<evidence type="ECO:0008006" key="2">
    <source>
        <dbReference type="Google" id="ProtNLM"/>
    </source>
</evidence>
<dbReference type="CDD" id="cd07821">
    <property type="entry name" value="PYR_PYL_RCAR_like"/>
    <property type="match status" value="1"/>
</dbReference>
<protein>
    <recommendedName>
        <fullName evidence="2">Lachrymatory-factor synthase</fullName>
    </recommendedName>
</protein>
<evidence type="ECO:0000313" key="1">
    <source>
        <dbReference type="EMBL" id="CAD1846496.1"/>
    </source>
</evidence>
<dbReference type="Pfam" id="PF10604">
    <property type="entry name" value="Polyketide_cyc2"/>
    <property type="match status" value="1"/>
</dbReference>
<proteinExistence type="predicted"/>
<dbReference type="EMBL" id="CAJEUB010000017">
    <property type="protein sequence ID" value="CAD1846496.1"/>
    <property type="molecule type" value="Genomic_DNA"/>
</dbReference>
<dbReference type="InterPro" id="IPR023393">
    <property type="entry name" value="START-like_dom_sf"/>
</dbReference>
<sequence length="174" mass="19699">MQYIHTCHIDLLSRQETNNKWHGSVGGIVNVPIASVWSLVSLSSRLSEWMPMVEKCTKLAGEEGVPGYTRLISGLMFPSDDGDRSWLKERLILMDSPSYSYVYKMESSNVGLDGSMNTLRLVDYGEGSTLVEWEFQIDPMEGADEETVVDYLGFVYRSCINRIERAIEQATNKE</sequence>
<accession>A0A6V7QUQ0</accession>
<dbReference type="AlphaFoldDB" id="A0A6V7QUQ0"/>
<dbReference type="Gene3D" id="3.30.530.20">
    <property type="match status" value="1"/>
</dbReference>
<name>A0A6V7QUQ0_ANACO</name>
<gene>
    <name evidence="1" type="ORF">CB5_LOCUS29707</name>
</gene>
<dbReference type="InterPro" id="IPR019587">
    <property type="entry name" value="Polyketide_cyclase/dehydratase"/>
</dbReference>
<dbReference type="InterPro" id="IPR053249">
    <property type="entry name" value="LFS"/>
</dbReference>
<organism evidence="1">
    <name type="scientific">Ananas comosus var. bracteatus</name>
    <name type="common">red pineapple</name>
    <dbReference type="NCBI Taxonomy" id="296719"/>
    <lineage>
        <taxon>Eukaryota</taxon>
        <taxon>Viridiplantae</taxon>
        <taxon>Streptophyta</taxon>
        <taxon>Embryophyta</taxon>
        <taxon>Tracheophyta</taxon>
        <taxon>Spermatophyta</taxon>
        <taxon>Magnoliopsida</taxon>
        <taxon>Liliopsida</taxon>
        <taxon>Poales</taxon>
        <taxon>Bromeliaceae</taxon>
        <taxon>Bromelioideae</taxon>
        <taxon>Ananas</taxon>
    </lineage>
</organism>
<reference evidence="1" key="1">
    <citation type="submission" date="2020-07" db="EMBL/GenBank/DDBJ databases">
        <authorList>
            <person name="Lin J."/>
        </authorList>
    </citation>
    <scope>NUCLEOTIDE SEQUENCE</scope>
</reference>
<dbReference type="PANTHER" id="PTHR33789:SF5">
    <property type="entry name" value="BET V I_MAJOR LATEX PROTEIN DOMAIN-CONTAINING PROTEIN"/>
    <property type="match status" value="1"/>
</dbReference>